<dbReference type="HAMAP" id="MF_00651">
    <property type="entry name" value="Nuclease_YqgF"/>
    <property type="match status" value="1"/>
</dbReference>
<evidence type="ECO:0000256" key="3">
    <source>
        <dbReference type="ARBA" id="ARBA00022722"/>
    </source>
</evidence>
<evidence type="ECO:0000259" key="5">
    <source>
        <dbReference type="SMART" id="SM00732"/>
    </source>
</evidence>
<dbReference type="InterPro" id="IPR005227">
    <property type="entry name" value="YqgF"/>
</dbReference>
<dbReference type="Pfam" id="PF03652">
    <property type="entry name" value="RuvX"/>
    <property type="match status" value="1"/>
</dbReference>
<evidence type="ECO:0000313" key="6">
    <source>
        <dbReference type="EMBL" id="CAB4569873.1"/>
    </source>
</evidence>
<dbReference type="AlphaFoldDB" id="A0A6J6E6F6"/>
<dbReference type="GO" id="GO:0004518">
    <property type="term" value="F:nuclease activity"/>
    <property type="evidence" value="ECO:0007669"/>
    <property type="project" value="UniProtKB-KW"/>
</dbReference>
<dbReference type="SMART" id="SM00732">
    <property type="entry name" value="YqgFc"/>
    <property type="match status" value="1"/>
</dbReference>
<keyword evidence="2" id="KW-0690">Ribosome biogenesis</keyword>
<keyword evidence="1" id="KW-0963">Cytoplasm</keyword>
<keyword evidence="4" id="KW-0378">Hydrolase</keyword>
<dbReference type="PANTHER" id="PTHR33317">
    <property type="entry name" value="POLYNUCLEOTIDYL TRANSFERASE, RIBONUCLEASE H-LIKE SUPERFAMILY PROTEIN"/>
    <property type="match status" value="1"/>
</dbReference>
<gene>
    <name evidence="6" type="ORF">UFOPK1722_00304</name>
</gene>
<proteinExistence type="inferred from homology"/>
<dbReference type="Gene3D" id="3.30.420.140">
    <property type="entry name" value="YqgF/RNase H-like domain"/>
    <property type="match status" value="1"/>
</dbReference>
<dbReference type="InterPro" id="IPR006641">
    <property type="entry name" value="YqgF/RNaseH-like_dom"/>
</dbReference>
<dbReference type="InterPro" id="IPR012337">
    <property type="entry name" value="RNaseH-like_sf"/>
</dbReference>
<keyword evidence="3" id="KW-0540">Nuclease</keyword>
<dbReference type="EMBL" id="CAEZTS010000016">
    <property type="protein sequence ID" value="CAB4569873.1"/>
    <property type="molecule type" value="Genomic_DNA"/>
</dbReference>
<evidence type="ECO:0000256" key="2">
    <source>
        <dbReference type="ARBA" id="ARBA00022517"/>
    </source>
</evidence>
<dbReference type="InterPro" id="IPR037027">
    <property type="entry name" value="YqgF/RNaseH-like_dom_sf"/>
</dbReference>
<dbReference type="SUPFAM" id="SSF53098">
    <property type="entry name" value="Ribonuclease H-like"/>
    <property type="match status" value="1"/>
</dbReference>
<dbReference type="GO" id="GO:0016787">
    <property type="term" value="F:hydrolase activity"/>
    <property type="evidence" value="ECO:0007669"/>
    <property type="project" value="UniProtKB-KW"/>
</dbReference>
<dbReference type="CDD" id="cd16964">
    <property type="entry name" value="YqgF"/>
    <property type="match status" value="1"/>
</dbReference>
<evidence type="ECO:0000256" key="1">
    <source>
        <dbReference type="ARBA" id="ARBA00022490"/>
    </source>
</evidence>
<feature type="domain" description="YqgF/RNase H-like" evidence="5">
    <location>
        <begin position="1"/>
        <end position="102"/>
    </location>
</feature>
<protein>
    <submittedName>
        <fullName evidence="6">Unannotated protein</fullName>
    </submittedName>
</protein>
<dbReference type="NCBIfam" id="TIGR00250">
    <property type="entry name" value="RNAse_H_YqgF"/>
    <property type="match status" value="1"/>
</dbReference>
<dbReference type="GO" id="GO:0005829">
    <property type="term" value="C:cytosol"/>
    <property type="evidence" value="ECO:0007669"/>
    <property type="project" value="TreeGrafter"/>
</dbReference>
<dbReference type="PANTHER" id="PTHR33317:SF4">
    <property type="entry name" value="POLYNUCLEOTIDYL TRANSFERASE, RIBONUCLEASE H-LIKE SUPERFAMILY PROTEIN"/>
    <property type="match status" value="1"/>
</dbReference>
<accession>A0A6J6E6F6</accession>
<dbReference type="GO" id="GO:0000967">
    <property type="term" value="P:rRNA 5'-end processing"/>
    <property type="evidence" value="ECO:0007669"/>
    <property type="project" value="TreeGrafter"/>
</dbReference>
<sequence length="139" mass="14856">MRALGVDLGTKRIGLATSDLSGTIATPLSTVQRTSSIRRDHATIARIAAKEEVEIVVVGLPITMSGALGPAADAAKREATTLGTVLDVPVILFDERMTTVTADRVLKEANISASKRRQYVDRVAAAVMLQTWLDRGCPR</sequence>
<evidence type="ECO:0000256" key="4">
    <source>
        <dbReference type="ARBA" id="ARBA00022801"/>
    </source>
</evidence>
<organism evidence="6">
    <name type="scientific">freshwater metagenome</name>
    <dbReference type="NCBI Taxonomy" id="449393"/>
    <lineage>
        <taxon>unclassified sequences</taxon>
        <taxon>metagenomes</taxon>
        <taxon>ecological metagenomes</taxon>
    </lineage>
</organism>
<reference evidence="6" key="1">
    <citation type="submission" date="2020-05" db="EMBL/GenBank/DDBJ databases">
        <authorList>
            <person name="Chiriac C."/>
            <person name="Salcher M."/>
            <person name="Ghai R."/>
            <person name="Kavagutti S V."/>
        </authorList>
    </citation>
    <scope>NUCLEOTIDE SEQUENCE</scope>
</reference>
<name>A0A6J6E6F6_9ZZZZ</name>